<reference evidence="4" key="1">
    <citation type="submission" date="2017-08" db="EMBL/GenBank/DDBJ databases">
        <title>A dynamic microbial community with high functional redundancy inhabits the cold, oxic subseafloor aquifer.</title>
        <authorList>
            <person name="Tully B.J."/>
            <person name="Wheat C.G."/>
            <person name="Glazer B.T."/>
            <person name="Huber J.A."/>
        </authorList>
    </citation>
    <scope>NUCLEOTIDE SEQUENCE [LARGE SCALE GENOMIC DNA]</scope>
</reference>
<keyword evidence="1" id="KW-0732">Signal</keyword>
<dbReference type="Proteomes" id="UP000218327">
    <property type="component" value="Unassembled WGS sequence"/>
</dbReference>
<protein>
    <recommendedName>
        <fullName evidence="2">ChrR-like cupin domain-containing protein</fullName>
    </recommendedName>
</protein>
<dbReference type="Pfam" id="PF12973">
    <property type="entry name" value="Cupin_7"/>
    <property type="match status" value="1"/>
</dbReference>
<feature type="domain" description="ChrR-like cupin" evidence="2">
    <location>
        <begin position="28"/>
        <end position="121"/>
    </location>
</feature>
<organism evidence="3 4">
    <name type="scientific">SAR86 cluster bacterium</name>
    <dbReference type="NCBI Taxonomy" id="2030880"/>
    <lineage>
        <taxon>Bacteria</taxon>
        <taxon>Pseudomonadati</taxon>
        <taxon>Pseudomonadota</taxon>
        <taxon>Gammaproteobacteria</taxon>
        <taxon>SAR86 cluster</taxon>
    </lineage>
</organism>
<name>A0A2A5AVW3_9GAMM</name>
<gene>
    <name evidence="3" type="ORF">COA96_11830</name>
</gene>
<proteinExistence type="predicted"/>
<dbReference type="Gene3D" id="2.60.120.10">
    <property type="entry name" value="Jelly Rolls"/>
    <property type="match status" value="1"/>
</dbReference>
<sequence>MVKLSALLALFMFLVPTGFTAELGDGFVVVQLEDMNWDASSDAVQQRVLYGDPSSEGFYIIRVRFPAGGSSRPHYHSQDRFVTVIEGIWNAGIDASHDMTNTTAIPAGGFMFHPAGNVHYDGSRSGPVVVEIRGMGPVNTTSVEITP</sequence>
<comment type="caution">
    <text evidence="3">The sequence shown here is derived from an EMBL/GenBank/DDBJ whole genome shotgun (WGS) entry which is preliminary data.</text>
</comment>
<dbReference type="SUPFAM" id="SSF51182">
    <property type="entry name" value="RmlC-like cupins"/>
    <property type="match status" value="1"/>
</dbReference>
<dbReference type="InterPro" id="IPR014710">
    <property type="entry name" value="RmlC-like_jellyroll"/>
</dbReference>
<evidence type="ECO:0000256" key="1">
    <source>
        <dbReference type="SAM" id="SignalP"/>
    </source>
</evidence>
<dbReference type="CDD" id="cd06989">
    <property type="entry name" value="cupin_DRT102"/>
    <property type="match status" value="1"/>
</dbReference>
<evidence type="ECO:0000313" key="3">
    <source>
        <dbReference type="EMBL" id="PCJ23433.1"/>
    </source>
</evidence>
<evidence type="ECO:0000259" key="2">
    <source>
        <dbReference type="Pfam" id="PF12973"/>
    </source>
</evidence>
<dbReference type="InterPro" id="IPR025979">
    <property type="entry name" value="ChrR-like_cupin_dom"/>
</dbReference>
<dbReference type="AlphaFoldDB" id="A0A2A5AVW3"/>
<feature type="chain" id="PRO_5012675488" description="ChrR-like cupin domain-containing protein" evidence="1">
    <location>
        <begin position="22"/>
        <end position="147"/>
    </location>
</feature>
<dbReference type="InterPro" id="IPR011051">
    <property type="entry name" value="RmlC_Cupin_sf"/>
</dbReference>
<feature type="signal peptide" evidence="1">
    <location>
        <begin position="1"/>
        <end position="21"/>
    </location>
</feature>
<evidence type="ECO:0000313" key="4">
    <source>
        <dbReference type="Proteomes" id="UP000218327"/>
    </source>
</evidence>
<dbReference type="EMBL" id="NVVJ01000039">
    <property type="protein sequence ID" value="PCJ23433.1"/>
    <property type="molecule type" value="Genomic_DNA"/>
</dbReference>
<accession>A0A2A5AVW3</accession>